<evidence type="ECO:0000256" key="1">
    <source>
        <dbReference type="ARBA" id="ARBA00022679"/>
    </source>
</evidence>
<dbReference type="GO" id="GO:0016757">
    <property type="term" value="F:glycosyltransferase activity"/>
    <property type="evidence" value="ECO:0007669"/>
    <property type="project" value="InterPro"/>
</dbReference>
<dbReference type="Pfam" id="PF00534">
    <property type="entry name" value="Glycos_transf_1"/>
    <property type="match status" value="1"/>
</dbReference>
<evidence type="ECO:0000313" key="4">
    <source>
        <dbReference type="Proteomes" id="UP000284207"/>
    </source>
</evidence>
<dbReference type="InterPro" id="IPR001296">
    <property type="entry name" value="Glyco_trans_1"/>
</dbReference>
<reference evidence="3 4" key="1">
    <citation type="submission" date="2016-10" db="EMBL/GenBank/DDBJ databases">
        <title>Comparative genome analysis of multiple Pseudomonas spp. focuses on biocontrol and plant growth promoting traits.</title>
        <authorList>
            <person name="Tao X.-Y."/>
            <person name="Taylor C.G."/>
        </authorList>
    </citation>
    <scope>NUCLEOTIDE SEQUENCE [LARGE SCALE GENOMIC DNA]</scope>
    <source>
        <strain evidence="3 4">36B3</strain>
    </source>
</reference>
<evidence type="ECO:0000313" key="3">
    <source>
        <dbReference type="EMBL" id="ROO00256.1"/>
    </source>
</evidence>
<dbReference type="Gene3D" id="3.40.50.2000">
    <property type="entry name" value="Glycogen Phosphorylase B"/>
    <property type="match status" value="2"/>
</dbReference>
<proteinExistence type="predicted"/>
<name>A0A423NPZ3_9PSED</name>
<comment type="caution">
    <text evidence="3">The sequence shown here is derived from an EMBL/GenBank/DDBJ whole genome shotgun (WGS) entry which is preliminary data.</text>
</comment>
<feature type="domain" description="Glycosyl transferase family 1" evidence="2">
    <location>
        <begin position="207"/>
        <end position="365"/>
    </location>
</feature>
<keyword evidence="1" id="KW-0808">Transferase</keyword>
<dbReference type="SUPFAM" id="SSF53756">
    <property type="entry name" value="UDP-Glycosyltransferase/glycogen phosphorylase"/>
    <property type="match status" value="1"/>
</dbReference>
<evidence type="ECO:0000259" key="2">
    <source>
        <dbReference type="Pfam" id="PF00534"/>
    </source>
</evidence>
<dbReference type="RefSeq" id="WP_123419011.1">
    <property type="nucleotide sequence ID" value="NZ_MOCA01000005.1"/>
</dbReference>
<dbReference type="PANTHER" id="PTHR46401:SF2">
    <property type="entry name" value="GLYCOSYLTRANSFERASE WBBK-RELATED"/>
    <property type="match status" value="1"/>
</dbReference>
<dbReference type="EMBL" id="MOCA01000005">
    <property type="protein sequence ID" value="ROO00256.1"/>
    <property type="molecule type" value="Genomic_DNA"/>
</dbReference>
<dbReference type="Proteomes" id="UP000284207">
    <property type="component" value="Unassembled WGS sequence"/>
</dbReference>
<accession>A0A423NPZ3</accession>
<dbReference type="GO" id="GO:0009103">
    <property type="term" value="P:lipopolysaccharide biosynthetic process"/>
    <property type="evidence" value="ECO:0007669"/>
    <property type="project" value="TreeGrafter"/>
</dbReference>
<sequence length="431" mass="47425">MKLVIFTPAIKTSAIGRMTRLVVLQLLANQHEVVVVRTESQHVSVDESHDFNCSVLPWTGDEQVAHAIDDADCCIYQIGNSYEFHEGAIAWLGKVPGIVCLHDFFLGHLFFGWSQSRRSEAQQILSQWYGNTVAEEYFQIHDGATFINKTRTEAPLTEWISSMATCVITHSNWGCDRVMAACPGPVFVTPLAYDAPGATGAEVPSHGKLNILTIGHVNPNKRVESCILAIADSPALRANVRYRLVGAILPETEKRLTELANDNGVELIISNEVDDATLSEAIREADVISCLRWPSLEAASASAIEAMLYGKATIVTDTGFYSELPDQYVLKISVDNEVEELKKIFQLLHDDPSSVTKIGKQAQSWAEGTFTAENYALKLEHAVPAARRAQVILSAVDNFSAIFEKWSANPELLGTPDILQPLNLFNTNTIV</sequence>
<dbReference type="PANTHER" id="PTHR46401">
    <property type="entry name" value="GLYCOSYLTRANSFERASE WBBK-RELATED"/>
    <property type="match status" value="1"/>
</dbReference>
<protein>
    <recommendedName>
        <fullName evidence="2">Glycosyl transferase family 1 domain-containing protein</fullName>
    </recommendedName>
</protein>
<gene>
    <name evidence="3" type="ORF">BK674_14560</name>
</gene>
<dbReference type="AlphaFoldDB" id="A0A423NPZ3"/>
<organism evidence="3 4">
    <name type="scientific">Pseudomonas moraviensis</name>
    <dbReference type="NCBI Taxonomy" id="321662"/>
    <lineage>
        <taxon>Bacteria</taxon>
        <taxon>Pseudomonadati</taxon>
        <taxon>Pseudomonadota</taxon>
        <taxon>Gammaproteobacteria</taxon>
        <taxon>Pseudomonadales</taxon>
        <taxon>Pseudomonadaceae</taxon>
        <taxon>Pseudomonas</taxon>
    </lineage>
</organism>